<organism evidence="2 5">
    <name type="scientific">Alkaliphilus metalliredigens (strain QYMF)</name>
    <dbReference type="NCBI Taxonomy" id="293826"/>
    <lineage>
        <taxon>Bacteria</taxon>
        <taxon>Bacillati</taxon>
        <taxon>Bacillota</taxon>
        <taxon>Clostridia</taxon>
        <taxon>Peptostreptococcales</taxon>
        <taxon>Natronincolaceae</taxon>
        <taxon>Alkaliphilus</taxon>
    </lineage>
</organism>
<sequence>MFNEQLPEWLNEGTEPPAQKKSDGWLPTEKPPAGWFNWLFNKIYKCIKEIRQKVMNLDEDLGSHVAESVSEVIDFQRDASILGTQHIATPRKPKGITLYANITGQATISIGFFGQIGAQKSFYSGSGSGIWRPYTGSAILISQGDTTNRLSGNIRNVENDGFDILWSQVSGANTGTITITAMVVYHGEG</sequence>
<evidence type="ECO:0000313" key="4">
    <source>
        <dbReference type="EMBL" id="ABR50417.1"/>
    </source>
</evidence>
<gene>
    <name evidence="2" type="ordered locus">Amet_0438</name>
    <name evidence="3" type="ordered locus">Amet_1975</name>
    <name evidence="4" type="ordered locus">Amet_4343</name>
</gene>
<dbReference type="STRING" id="293826.Amet_0438"/>
<evidence type="ECO:0000313" key="2">
    <source>
        <dbReference type="EMBL" id="ABR46666.1"/>
    </source>
</evidence>
<dbReference type="Proteomes" id="UP000001572">
    <property type="component" value="Chromosome"/>
</dbReference>
<evidence type="ECO:0000313" key="3">
    <source>
        <dbReference type="EMBL" id="ABR48138.1"/>
    </source>
</evidence>
<dbReference type="EMBL" id="CP000724">
    <property type="protein sequence ID" value="ABR50417.1"/>
    <property type="molecule type" value="Genomic_DNA"/>
</dbReference>
<name>A6TKE8_ALKMQ</name>
<protein>
    <submittedName>
        <fullName evidence="2">Uncharacterized protein</fullName>
    </submittedName>
</protein>
<dbReference type="KEGG" id="amt:Amet_4343"/>
<evidence type="ECO:0000313" key="5">
    <source>
        <dbReference type="Proteomes" id="UP000001572"/>
    </source>
</evidence>
<dbReference type="EMBL" id="CP000724">
    <property type="protein sequence ID" value="ABR48138.1"/>
    <property type="molecule type" value="Genomic_DNA"/>
</dbReference>
<accession>A6TKE8</accession>
<dbReference type="KEGG" id="amt:Amet_1975"/>
<dbReference type="eggNOG" id="ENOG5033EVK">
    <property type="taxonomic scope" value="Bacteria"/>
</dbReference>
<reference evidence="2" key="1">
    <citation type="submission" date="2007-06" db="EMBL/GenBank/DDBJ databases">
        <title>Complete sequence of Alkaliphilus metalliredigens QYMF.</title>
        <authorList>
            <consortium name="US DOE Joint Genome Institute"/>
            <person name="Copeland A."/>
            <person name="Lucas S."/>
            <person name="Lapidus A."/>
            <person name="Barry K."/>
            <person name="Detter J.C."/>
            <person name="Glavina del Rio T."/>
            <person name="Hammon N."/>
            <person name="Israni S."/>
            <person name="Dalin E."/>
            <person name="Tice H."/>
            <person name="Pitluck S."/>
            <person name="Chertkov O."/>
            <person name="Brettin T."/>
            <person name="Bruce D."/>
            <person name="Han C."/>
            <person name="Schmutz J."/>
            <person name="Larimer F."/>
            <person name="Land M."/>
            <person name="Hauser L."/>
            <person name="Kyrpides N."/>
            <person name="Mikhailova N."/>
            <person name="Ye Q."/>
            <person name="Zhou J."/>
            <person name="Fields M."/>
            <person name="Richardson P."/>
        </authorList>
    </citation>
    <scope>NUCLEOTIDE SEQUENCE</scope>
    <source>
        <strain evidence="2">QYMF</strain>
    </source>
</reference>
<dbReference type="HOGENOM" id="CLU_1431815_0_0_9"/>
<dbReference type="RefSeq" id="WP_011971574.1">
    <property type="nucleotide sequence ID" value="NC_009633.1"/>
</dbReference>
<proteinExistence type="predicted"/>
<reference evidence="5" key="2">
    <citation type="journal article" date="2016" name="Genome Announc.">
        <title>Complete genome sequence of Alkaliphilus metalliredigens strain QYMF, an alkaliphilic and metal-reducing bacterium isolated from borax-contaminated leachate ponds.</title>
        <authorList>
            <person name="Hwang C."/>
            <person name="Copeland A."/>
            <person name="Lucas S."/>
            <person name="Lapidus A."/>
            <person name="Barry K."/>
            <person name="Detter J.C."/>
            <person name="Glavina Del Rio T."/>
            <person name="Hammon N."/>
            <person name="Israni S."/>
            <person name="Dalin E."/>
            <person name="Tice H."/>
            <person name="Pitluck S."/>
            <person name="Chertkov O."/>
            <person name="Brettin T."/>
            <person name="Bruce D."/>
            <person name="Han C."/>
            <person name="Schmutz J."/>
            <person name="Larimer F."/>
            <person name="Land M.L."/>
            <person name="Hauser L."/>
            <person name="Kyrpides N."/>
            <person name="Mikhailova N."/>
            <person name="Ye Q."/>
            <person name="Zhou J."/>
            <person name="Richardson P."/>
            <person name="Fields M.W."/>
        </authorList>
    </citation>
    <scope>NUCLEOTIDE SEQUENCE [LARGE SCALE GENOMIC DNA]</scope>
    <source>
        <strain evidence="5">QYMF</strain>
    </source>
</reference>
<evidence type="ECO:0000256" key="1">
    <source>
        <dbReference type="SAM" id="MobiDB-lite"/>
    </source>
</evidence>
<dbReference type="OrthoDB" id="1938209at2"/>
<dbReference type="EMBL" id="CP000724">
    <property type="protein sequence ID" value="ABR46666.1"/>
    <property type="molecule type" value="Genomic_DNA"/>
</dbReference>
<keyword evidence="5" id="KW-1185">Reference proteome</keyword>
<dbReference type="KEGG" id="amt:Amet_0438"/>
<feature type="region of interest" description="Disordered" evidence="1">
    <location>
        <begin position="1"/>
        <end position="26"/>
    </location>
</feature>
<dbReference type="AlphaFoldDB" id="A6TKE8"/>